<organism evidence="7 8">
    <name type="scientific">Natronoarchaeum mannanilyticum</name>
    <dbReference type="NCBI Taxonomy" id="926360"/>
    <lineage>
        <taxon>Archaea</taxon>
        <taxon>Methanobacteriati</taxon>
        <taxon>Methanobacteriota</taxon>
        <taxon>Stenosarchaea group</taxon>
        <taxon>Halobacteria</taxon>
        <taxon>Halobacteriales</taxon>
        <taxon>Natronoarchaeaceae</taxon>
    </lineage>
</organism>
<keyword evidence="3" id="KW-0808">Transferase</keyword>
<evidence type="ECO:0000256" key="5">
    <source>
        <dbReference type="ARBA" id="ARBA00047942"/>
    </source>
</evidence>
<dbReference type="GO" id="GO:0009007">
    <property type="term" value="F:site-specific DNA-methyltransferase (adenine-specific) activity"/>
    <property type="evidence" value="ECO:0007669"/>
    <property type="project" value="UniProtKB-EC"/>
</dbReference>
<evidence type="ECO:0000259" key="6">
    <source>
        <dbReference type="Pfam" id="PF07669"/>
    </source>
</evidence>
<dbReference type="Pfam" id="PF07669">
    <property type="entry name" value="Eco57I"/>
    <property type="match status" value="2"/>
</dbReference>
<evidence type="ECO:0000256" key="1">
    <source>
        <dbReference type="ARBA" id="ARBA00011900"/>
    </source>
</evidence>
<evidence type="ECO:0000256" key="3">
    <source>
        <dbReference type="ARBA" id="ARBA00022679"/>
    </source>
</evidence>
<dbReference type="PANTHER" id="PTHR33841">
    <property type="entry name" value="DNA METHYLTRANSFERASE YEEA-RELATED"/>
    <property type="match status" value="1"/>
</dbReference>
<dbReference type="Proteomes" id="UP001500420">
    <property type="component" value="Unassembled WGS sequence"/>
</dbReference>
<feature type="domain" description="Type II methyltransferase M.TaqI-like" evidence="6">
    <location>
        <begin position="779"/>
        <end position="845"/>
    </location>
</feature>
<sequence length="1251" mass="144598">MIEAIAESIRQLRDQIDDDLLDTTFRRDPGSYTLKSEYTQDQLDPEPTTKNRVIEPLLEVLGYDDYGYEAGDFSSERGEQADYSVSLRDVDGVDSSRLLIEAEPLNKELQDRGHGLDQVKSWLSQREFDSDYGYATDGIRWIFVRYEPDTYSHNIIEELDLRPVFLSLFENQTTSQVPPTEAVTEEERELVARLIRTFDYDNFLSIIDDAREVIKRKQEEITDEFYDDYIQTVFGVTDEADSERRARSLVGDGIIPPDEADGDDVRLFSVDLMNRLIFIKFLEDKQIVRPDLLTTIIDTYDDGIYPQSLYKSFFDPLFYDILNVKPEERESPIDLYSEIPYLNGGLFRPELDSSSDVDERGFDVRDSVLESIVDLLERYRFSADGGPTDIDPSVLGSVFEKTINYLTTGAGDQNADLGAYYTPKEITRFSAEETVRPALRDRFAKILVEERDWPEPEVEQYETLYELIDGLPGSSDLITRLLAETDDFYVIDPGMGSGHFLTSAVEEIVNVRQALWDRKETRPPRHRMKKTTVQNNIYGVDIMGPAVEIGKLRLWLSIVAELREEDVEELDTEELALPNITFNVRQGNSLIGYVAFPEETEDGLATFERWNENSVRSRYEDVIEEIELHEKYNAFPEKAEKHRQNAQELLREYRSELDEQILDDFRDVVDDVTEDDLEEYTPFHWMLEFAEVYADGGFDAIIGNPPWDRLRPTRDDYFMRHDGDFHSLPPEAKDARQEELLDDPDIEQGWEDYKREIEIITQYFHDSGAYRLQQPLIDGTSQSTENDLSSLFLERVFSLSKDGGYIAQVLPGTIFNGGSTKDLRTHLIEETEIQSIITFENRDIFEAVDGRYNFGVVVSKNSGSTDELKGIFQQHGLDVIQEFDERALTIPGEVLLKYSPEARIFPQLKKQPEVAVLETIIQHPPIGDDTGEEWYATPYRELDRTNDADRFLEDPSEGDYPVYGGSNIYQFSHDPEFVDINPPEFWSVDEDVDPDISAKQRIREKNVRKLKRAIYDAFDGTGSQVSFVDDLLEKNRGEKLSEQDVRLDCTSPRIVFRDVTKFTNERTLIAAVIPDGIVCHNKLHTIRPYEIIPENDDLTESPLHGVYESIFSDRELFVALGLLNSIPFDYLMRTKIDTSVVMYKFKESQVPRLTESDEWFEHIWTRAAKLNCYGEVFKKMRERLGINAATDPDEREEIQAELDAGAFHAYGLDREQTAFVLDDFYQVQNPRRMTDDYFDLVLEKYDKLEER</sequence>
<dbReference type="PROSITE" id="PS00092">
    <property type="entry name" value="N6_MTASE"/>
    <property type="match status" value="1"/>
</dbReference>
<dbReference type="InterPro" id="IPR002052">
    <property type="entry name" value="DNA_methylase_N6_adenine_CS"/>
</dbReference>
<protein>
    <recommendedName>
        <fullName evidence="1">site-specific DNA-methyltransferase (adenine-specific)</fullName>
        <ecNumber evidence="1">2.1.1.72</ecNumber>
    </recommendedName>
</protein>
<comment type="caution">
    <text evidence="7">The sequence shown here is derived from an EMBL/GenBank/DDBJ whole genome shotgun (WGS) entry which is preliminary data.</text>
</comment>
<dbReference type="SUPFAM" id="SSF53335">
    <property type="entry name" value="S-adenosyl-L-methionine-dependent methyltransferases"/>
    <property type="match status" value="1"/>
</dbReference>
<keyword evidence="8" id="KW-1185">Reference proteome</keyword>
<dbReference type="EMBL" id="BAAADV010000005">
    <property type="protein sequence ID" value="GAA0676181.1"/>
    <property type="molecule type" value="Genomic_DNA"/>
</dbReference>
<dbReference type="InterPro" id="IPR029063">
    <property type="entry name" value="SAM-dependent_MTases_sf"/>
</dbReference>
<gene>
    <name evidence="7" type="ORF">GCM10009020_24990</name>
</gene>
<dbReference type="InterPro" id="IPR050953">
    <property type="entry name" value="N4_N6_ade-DNA_methylase"/>
</dbReference>
<dbReference type="PANTHER" id="PTHR33841:SF1">
    <property type="entry name" value="DNA METHYLTRANSFERASE A"/>
    <property type="match status" value="1"/>
</dbReference>
<dbReference type="Gene3D" id="3.40.50.150">
    <property type="entry name" value="Vaccinia Virus protein VP39"/>
    <property type="match status" value="1"/>
</dbReference>
<dbReference type="InterPro" id="IPR011639">
    <property type="entry name" value="MethylTrfase_TaqI-like_dom"/>
</dbReference>
<name>A0AAV3TAY0_9EURY</name>
<evidence type="ECO:0000313" key="8">
    <source>
        <dbReference type="Proteomes" id="UP001500420"/>
    </source>
</evidence>
<reference evidence="7 8" key="1">
    <citation type="journal article" date="2019" name="Int. J. Syst. Evol. Microbiol.">
        <title>The Global Catalogue of Microorganisms (GCM) 10K type strain sequencing project: providing services to taxonomists for standard genome sequencing and annotation.</title>
        <authorList>
            <consortium name="The Broad Institute Genomics Platform"/>
            <consortium name="The Broad Institute Genome Sequencing Center for Infectious Disease"/>
            <person name="Wu L."/>
            <person name="Ma J."/>
        </authorList>
    </citation>
    <scope>NUCLEOTIDE SEQUENCE [LARGE SCALE GENOMIC DNA]</scope>
    <source>
        <strain evidence="7 8">JCM 16328</strain>
    </source>
</reference>
<dbReference type="GO" id="GO:0003676">
    <property type="term" value="F:nucleic acid binding"/>
    <property type="evidence" value="ECO:0007669"/>
    <property type="project" value="InterPro"/>
</dbReference>
<dbReference type="GO" id="GO:0006304">
    <property type="term" value="P:DNA modification"/>
    <property type="evidence" value="ECO:0007669"/>
    <property type="project" value="InterPro"/>
</dbReference>
<keyword evidence="4" id="KW-0949">S-adenosyl-L-methionine</keyword>
<dbReference type="EC" id="2.1.1.72" evidence="1"/>
<evidence type="ECO:0000313" key="7">
    <source>
        <dbReference type="EMBL" id="GAA0676181.1"/>
    </source>
</evidence>
<feature type="domain" description="Type II methyltransferase M.TaqI-like" evidence="6">
    <location>
        <begin position="535"/>
        <end position="714"/>
    </location>
</feature>
<keyword evidence="2" id="KW-0489">Methyltransferase</keyword>
<dbReference type="AlphaFoldDB" id="A0AAV3TAY0"/>
<dbReference type="GO" id="GO:0032259">
    <property type="term" value="P:methylation"/>
    <property type="evidence" value="ECO:0007669"/>
    <property type="project" value="UniProtKB-KW"/>
</dbReference>
<accession>A0AAV3TAY0</accession>
<proteinExistence type="predicted"/>
<dbReference type="PRINTS" id="PR00507">
    <property type="entry name" value="N12N6MTFRASE"/>
</dbReference>
<evidence type="ECO:0000256" key="2">
    <source>
        <dbReference type="ARBA" id="ARBA00022603"/>
    </source>
</evidence>
<evidence type="ECO:0000256" key="4">
    <source>
        <dbReference type="ARBA" id="ARBA00022691"/>
    </source>
</evidence>
<comment type="catalytic activity">
    <reaction evidence="5">
        <text>a 2'-deoxyadenosine in DNA + S-adenosyl-L-methionine = an N(6)-methyl-2'-deoxyadenosine in DNA + S-adenosyl-L-homocysteine + H(+)</text>
        <dbReference type="Rhea" id="RHEA:15197"/>
        <dbReference type="Rhea" id="RHEA-COMP:12418"/>
        <dbReference type="Rhea" id="RHEA-COMP:12419"/>
        <dbReference type="ChEBI" id="CHEBI:15378"/>
        <dbReference type="ChEBI" id="CHEBI:57856"/>
        <dbReference type="ChEBI" id="CHEBI:59789"/>
        <dbReference type="ChEBI" id="CHEBI:90615"/>
        <dbReference type="ChEBI" id="CHEBI:90616"/>
        <dbReference type="EC" id="2.1.1.72"/>
    </reaction>
</comment>